<evidence type="ECO:0000256" key="6">
    <source>
        <dbReference type="ARBA" id="ARBA00023274"/>
    </source>
</evidence>
<keyword evidence="3" id="KW-0809">Transit peptide</keyword>
<organism evidence="9 10">
    <name type="scientific">Gnathostoma spinigerum</name>
    <dbReference type="NCBI Taxonomy" id="75299"/>
    <lineage>
        <taxon>Eukaryota</taxon>
        <taxon>Metazoa</taxon>
        <taxon>Ecdysozoa</taxon>
        <taxon>Nematoda</taxon>
        <taxon>Chromadorea</taxon>
        <taxon>Rhabditida</taxon>
        <taxon>Spirurina</taxon>
        <taxon>Gnathostomatomorpha</taxon>
        <taxon>Gnathostomatoidea</taxon>
        <taxon>Gnathostomatidae</taxon>
        <taxon>Gnathostoma</taxon>
    </lineage>
</organism>
<dbReference type="PANTHER" id="PTHR15680">
    <property type="entry name" value="RIBOSOMAL PROTEIN L19"/>
    <property type="match status" value="1"/>
</dbReference>
<name>A0ABD6E746_9BILA</name>
<comment type="subcellular location">
    <subcellularLocation>
        <location evidence="1">Mitochondrion</location>
    </subcellularLocation>
</comment>
<keyword evidence="4" id="KW-0689">Ribosomal protein</keyword>
<evidence type="ECO:0000313" key="9">
    <source>
        <dbReference type="EMBL" id="MFH4974986.1"/>
    </source>
</evidence>
<dbReference type="SUPFAM" id="SSF50104">
    <property type="entry name" value="Translation proteins SH3-like domain"/>
    <property type="match status" value="1"/>
</dbReference>
<evidence type="ECO:0000256" key="5">
    <source>
        <dbReference type="ARBA" id="ARBA00023128"/>
    </source>
</evidence>
<dbReference type="GO" id="GO:1990904">
    <property type="term" value="C:ribonucleoprotein complex"/>
    <property type="evidence" value="ECO:0007669"/>
    <property type="project" value="UniProtKB-KW"/>
</dbReference>
<dbReference type="FunFam" id="2.30.30.790:FF:000002">
    <property type="entry name" value="39S ribosomal protein L19, mitochondrial"/>
    <property type="match status" value="1"/>
</dbReference>
<keyword evidence="6" id="KW-0687">Ribonucleoprotein</keyword>
<dbReference type="InterPro" id="IPR001857">
    <property type="entry name" value="Ribosomal_bL19"/>
</dbReference>
<evidence type="ECO:0000256" key="2">
    <source>
        <dbReference type="ARBA" id="ARBA00005781"/>
    </source>
</evidence>
<dbReference type="InterPro" id="IPR008991">
    <property type="entry name" value="Translation_prot_SH3-like_sf"/>
</dbReference>
<gene>
    <name evidence="9" type="ORF">AB6A40_001695</name>
</gene>
<reference evidence="9 10" key="1">
    <citation type="submission" date="2024-08" db="EMBL/GenBank/DDBJ databases">
        <title>Gnathostoma spinigerum genome.</title>
        <authorList>
            <person name="Gonzalez-Bertolin B."/>
            <person name="Monzon S."/>
            <person name="Zaballos A."/>
            <person name="Jimenez P."/>
            <person name="Dekumyoy P."/>
            <person name="Varona S."/>
            <person name="Cuesta I."/>
            <person name="Sumanam S."/>
            <person name="Adisakwattana P."/>
            <person name="Gasser R.B."/>
            <person name="Hernandez-Gonzalez A."/>
            <person name="Young N.D."/>
            <person name="Perteguer M.J."/>
        </authorList>
    </citation>
    <scope>NUCLEOTIDE SEQUENCE [LARGE SCALE GENOMIC DNA]</scope>
    <source>
        <strain evidence="9">AL3</strain>
        <tissue evidence="9">Liver</tissue>
    </source>
</reference>
<sequence length="296" mass="34789">MSLARYTFSLFRFPSLGMNNLFIRQQSRVSNNGKNVCNQDSRSPKHLPEFPLIYPDFLPSPVYGRRNALKEKLERADMLERRTILDIPEFYVGSVVAVTCSDANMANRQNRFLGICIRRGRPGLFHQFTLRNVIDGLGVEVMYELYNPTILKIETIKLEKRLDDDLSYLIDALPEYSTFNFHLEPVAHPAGTPIPVNPVKVKMRPPPWSRRWELYDYKGIEDAWSKATPWYKRKIQRTKMNDLRKYDLIADQRANGNDLEMEMEIEKEIYDFEIDRHQRGLTKRRIFRSAARSVPR</sequence>
<evidence type="ECO:0000256" key="7">
    <source>
        <dbReference type="ARBA" id="ARBA00035288"/>
    </source>
</evidence>
<keyword evidence="10" id="KW-1185">Reference proteome</keyword>
<evidence type="ECO:0000256" key="3">
    <source>
        <dbReference type="ARBA" id="ARBA00022946"/>
    </source>
</evidence>
<dbReference type="Proteomes" id="UP001608902">
    <property type="component" value="Unassembled WGS sequence"/>
</dbReference>
<protein>
    <recommendedName>
        <fullName evidence="7">Large ribosomal subunit protein bL19m</fullName>
    </recommendedName>
    <alternativeName>
        <fullName evidence="8">39S ribosomal protein L19, mitochondrial</fullName>
    </alternativeName>
</protein>
<dbReference type="PRINTS" id="PR00061">
    <property type="entry name" value="RIBOSOMALL19"/>
</dbReference>
<dbReference type="Pfam" id="PF01245">
    <property type="entry name" value="Ribosomal_L19"/>
    <property type="match status" value="1"/>
</dbReference>
<comment type="caution">
    <text evidence="9">The sequence shown here is derived from an EMBL/GenBank/DDBJ whole genome shotgun (WGS) entry which is preliminary data.</text>
</comment>
<dbReference type="AlphaFoldDB" id="A0ABD6E746"/>
<evidence type="ECO:0000256" key="8">
    <source>
        <dbReference type="ARBA" id="ARBA00035359"/>
    </source>
</evidence>
<proteinExistence type="inferred from homology"/>
<dbReference type="EMBL" id="JBGFUD010000662">
    <property type="protein sequence ID" value="MFH4974986.1"/>
    <property type="molecule type" value="Genomic_DNA"/>
</dbReference>
<dbReference type="InterPro" id="IPR038657">
    <property type="entry name" value="Ribosomal_bL19_sf"/>
</dbReference>
<accession>A0ABD6E746</accession>
<dbReference type="GO" id="GO:0005840">
    <property type="term" value="C:ribosome"/>
    <property type="evidence" value="ECO:0007669"/>
    <property type="project" value="UniProtKB-KW"/>
</dbReference>
<dbReference type="PANTHER" id="PTHR15680:SF9">
    <property type="entry name" value="LARGE RIBOSOMAL SUBUNIT PROTEIN BL19M"/>
    <property type="match status" value="1"/>
</dbReference>
<evidence type="ECO:0000313" key="10">
    <source>
        <dbReference type="Proteomes" id="UP001608902"/>
    </source>
</evidence>
<comment type="similarity">
    <text evidence="2">Belongs to the bacterial ribosomal protein bL19 family.</text>
</comment>
<keyword evidence="5" id="KW-0496">Mitochondrion</keyword>
<evidence type="ECO:0000256" key="4">
    <source>
        <dbReference type="ARBA" id="ARBA00022980"/>
    </source>
</evidence>
<evidence type="ECO:0000256" key="1">
    <source>
        <dbReference type="ARBA" id="ARBA00004173"/>
    </source>
</evidence>
<dbReference type="GO" id="GO:0005739">
    <property type="term" value="C:mitochondrion"/>
    <property type="evidence" value="ECO:0007669"/>
    <property type="project" value="UniProtKB-SubCell"/>
</dbReference>
<dbReference type="Gene3D" id="2.30.30.790">
    <property type="match status" value="1"/>
</dbReference>